<dbReference type="HOGENOM" id="CLU_024336_0_2_11"/>
<feature type="chain" id="PRO_5039185905" evidence="2">
    <location>
        <begin position="38"/>
        <end position="561"/>
    </location>
</feature>
<dbReference type="Pfam" id="PF04389">
    <property type="entry name" value="Peptidase_M28"/>
    <property type="match status" value="1"/>
</dbReference>
<dbReference type="Gene3D" id="3.50.30.30">
    <property type="match status" value="1"/>
</dbReference>
<dbReference type="PANTHER" id="PTHR12147:SF26">
    <property type="entry name" value="PEPTIDASE M28 DOMAIN-CONTAINING PROTEIN"/>
    <property type="match status" value="1"/>
</dbReference>
<dbReference type="Gene3D" id="3.40.630.10">
    <property type="entry name" value="Zn peptidases"/>
    <property type="match status" value="1"/>
</dbReference>
<evidence type="ECO:0000256" key="1">
    <source>
        <dbReference type="SAM" id="MobiDB-lite"/>
    </source>
</evidence>
<dbReference type="InterPro" id="IPR003137">
    <property type="entry name" value="PA_domain"/>
</dbReference>
<dbReference type="Pfam" id="PF02225">
    <property type="entry name" value="PA"/>
    <property type="match status" value="1"/>
</dbReference>
<keyword evidence="5" id="KW-0645">Protease</keyword>
<dbReference type="GO" id="GO:0008235">
    <property type="term" value="F:metalloexopeptidase activity"/>
    <property type="evidence" value="ECO:0007669"/>
    <property type="project" value="InterPro"/>
</dbReference>
<proteinExistence type="predicted"/>
<dbReference type="PANTHER" id="PTHR12147">
    <property type="entry name" value="METALLOPEPTIDASE M28 FAMILY MEMBER"/>
    <property type="match status" value="1"/>
</dbReference>
<sequence>MRARTRRNRPTRAVGVVTTLVVAALTGVAAHQMTATATPTRAIRPAPAPTTEPTRTPGATPSSTPGTPAATPPAEAGLAAGRALAAQVTVDGVLSHLRAFQQIADGNKGTRASGVGHGYTRSADYVAGHLEAAGYRVTRSKFEFPYFEEVRPTTFRRTAPTTHPYRATIDFQILSYAGSGAVEARVHPVDVTLRPPRASTSGCETADFAGFPRGAIALVQRGSCDFSVKARHAVAAGAAGLIIFNQGNGTGRDRLDAFGGTLQEPFRIPAIGVSYAVGAELAASPARSVRIETETLSETRTTENVLAELPAKRAGRTVMVGAHLDSVPAGPGINDNGSGSAGVLEVALRYAELARTSSTPNTLRFAWWGGEEAGLLGSQHYVDSLTSAERERIALYLNFDMIGSPNYELGVYDGDRGPTGSAAIEKFFQGFLADHGQKSTASEFNGRSDYGPFIAKGIGIPAGGMDTGAEGIKPKSAVAKFGGVPGVAYDPCYHQACDGLGAVKDKDRRDDYRRLARAYGSRLVGNVNVVPLDLISDAIATAVGRYAYDVSDVVGSATPAP</sequence>
<feature type="signal peptide" evidence="2">
    <location>
        <begin position="1"/>
        <end position="37"/>
    </location>
</feature>
<keyword evidence="5" id="KW-0378">Hydrolase</keyword>
<dbReference type="OrthoDB" id="345880at2"/>
<dbReference type="SUPFAM" id="SSF53187">
    <property type="entry name" value="Zn-dependent exopeptidases"/>
    <property type="match status" value="1"/>
</dbReference>
<evidence type="ECO:0000256" key="2">
    <source>
        <dbReference type="SAM" id="SignalP"/>
    </source>
</evidence>
<gene>
    <name evidence="5" type="ORF">CryarDRAFT_1666</name>
</gene>
<feature type="region of interest" description="Disordered" evidence="1">
    <location>
        <begin position="34"/>
        <end position="74"/>
    </location>
</feature>
<evidence type="ECO:0000259" key="3">
    <source>
        <dbReference type="Pfam" id="PF02225"/>
    </source>
</evidence>
<protein>
    <submittedName>
        <fullName evidence="5">Putative aminopeptidase</fullName>
    </submittedName>
</protein>
<evidence type="ECO:0000313" key="6">
    <source>
        <dbReference type="Proteomes" id="UP000021053"/>
    </source>
</evidence>
<reference evidence="5 6" key="1">
    <citation type="submission" date="2013-07" db="EMBL/GenBank/DDBJ databases">
        <authorList>
            <consortium name="DOE Joint Genome Institute"/>
            <person name="Eisen J."/>
            <person name="Huntemann M."/>
            <person name="Han J."/>
            <person name="Chen A."/>
            <person name="Kyrpides N."/>
            <person name="Mavromatis K."/>
            <person name="Markowitz V."/>
            <person name="Palaniappan K."/>
            <person name="Ivanova N."/>
            <person name="Schaumberg A."/>
            <person name="Pati A."/>
            <person name="Liolios K."/>
            <person name="Nordberg H.P."/>
            <person name="Cantor M.N."/>
            <person name="Hua S.X."/>
            <person name="Woyke T."/>
        </authorList>
    </citation>
    <scope>NUCLEOTIDE SEQUENCE [LARGE SCALE GENOMIC DNA]</scope>
    <source>
        <strain evidence="5 6">DSM 44712</strain>
    </source>
</reference>
<evidence type="ECO:0000313" key="5">
    <source>
        <dbReference type="EMBL" id="EXG80586.1"/>
    </source>
</evidence>
<comment type="caution">
    <text evidence="5">The sequence shown here is derived from an EMBL/GenBank/DDBJ whole genome shotgun (WGS) entry which is preliminary data.</text>
</comment>
<evidence type="ECO:0000259" key="4">
    <source>
        <dbReference type="Pfam" id="PF04389"/>
    </source>
</evidence>
<dbReference type="PATRIC" id="fig|927661.3.peg.1636"/>
<dbReference type="InterPro" id="IPR046450">
    <property type="entry name" value="PA_dom_sf"/>
</dbReference>
<name>A0A011AEX1_9ACTN</name>
<dbReference type="SUPFAM" id="SSF52025">
    <property type="entry name" value="PA domain"/>
    <property type="match status" value="1"/>
</dbReference>
<keyword evidence="2" id="KW-0732">Signal</keyword>
<organism evidence="5 6">
    <name type="scientific">Cryptosporangium arvum DSM 44712</name>
    <dbReference type="NCBI Taxonomy" id="927661"/>
    <lineage>
        <taxon>Bacteria</taxon>
        <taxon>Bacillati</taxon>
        <taxon>Actinomycetota</taxon>
        <taxon>Actinomycetes</taxon>
        <taxon>Cryptosporangiales</taxon>
        <taxon>Cryptosporangiaceae</taxon>
        <taxon>Cryptosporangium</taxon>
    </lineage>
</organism>
<dbReference type="RefSeq" id="WP_051569920.1">
    <property type="nucleotide sequence ID" value="NZ_KK073874.1"/>
</dbReference>
<dbReference type="GO" id="GO:0006508">
    <property type="term" value="P:proteolysis"/>
    <property type="evidence" value="ECO:0007669"/>
    <property type="project" value="InterPro"/>
</dbReference>
<feature type="domain" description="PA" evidence="3">
    <location>
        <begin position="199"/>
        <end position="281"/>
    </location>
</feature>
<keyword evidence="6" id="KW-1185">Reference proteome</keyword>
<dbReference type="GO" id="GO:0004177">
    <property type="term" value="F:aminopeptidase activity"/>
    <property type="evidence" value="ECO:0007669"/>
    <property type="project" value="UniProtKB-KW"/>
</dbReference>
<dbReference type="InterPro" id="IPR045175">
    <property type="entry name" value="M28_fam"/>
</dbReference>
<dbReference type="Proteomes" id="UP000021053">
    <property type="component" value="Unassembled WGS sequence"/>
</dbReference>
<feature type="domain" description="Peptidase M28" evidence="4">
    <location>
        <begin position="304"/>
        <end position="503"/>
    </location>
</feature>
<dbReference type="AlphaFoldDB" id="A0A011AEX1"/>
<dbReference type="InterPro" id="IPR007484">
    <property type="entry name" value="Peptidase_M28"/>
</dbReference>
<keyword evidence="5" id="KW-0031">Aminopeptidase</keyword>
<accession>A0A011AEX1</accession>
<dbReference type="EMBL" id="JFBT01000001">
    <property type="protein sequence ID" value="EXG80586.1"/>
    <property type="molecule type" value="Genomic_DNA"/>
</dbReference>